<dbReference type="EMBL" id="BMHY01000003">
    <property type="protein sequence ID" value="GGG64803.1"/>
    <property type="molecule type" value="Genomic_DNA"/>
</dbReference>
<name>A0A917LXT4_9BACL</name>
<dbReference type="Proteomes" id="UP000600247">
    <property type="component" value="Unassembled WGS sequence"/>
</dbReference>
<organism evidence="2 3">
    <name type="scientific">Paenibacillus radicis</name>
    <name type="common">ex Gao et al. 2016</name>
    <dbReference type="NCBI Taxonomy" id="1737354"/>
    <lineage>
        <taxon>Bacteria</taxon>
        <taxon>Bacillati</taxon>
        <taxon>Bacillota</taxon>
        <taxon>Bacilli</taxon>
        <taxon>Bacillales</taxon>
        <taxon>Paenibacillaceae</taxon>
        <taxon>Paenibacillus</taxon>
    </lineage>
</organism>
<gene>
    <name evidence="2" type="ORF">GCM10010918_18680</name>
</gene>
<accession>A0A917LXT4</accession>
<dbReference type="AlphaFoldDB" id="A0A917LXT4"/>
<comment type="caution">
    <text evidence="2">The sequence shown here is derived from an EMBL/GenBank/DDBJ whole genome shotgun (WGS) entry which is preliminary data.</text>
</comment>
<dbReference type="InterPro" id="IPR023214">
    <property type="entry name" value="HAD_sf"/>
</dbReference>
<dbReference type="InterPro" id="IPR050582">
    <property type="entry name" value="HAD-like_SerB"/>
</dbReference>
<dbReference type="RefSeq" id="WP_188888684.1">
    <property type="nucleotide sequence ID" value="NZ_BMHY01000003.1"/>
</dbReference>
<evidence type="ECO:0000256" key="1">
    <source>
        <dbReference type="ARBA" id="ARBA00009184"/>
    </source>
</evidence>
<keyword evidence="3" id="KW-1185">Reference proteome</keyword>
<dbReference type="Pfam" id="PF12710">
    <property type="entry name" value="HAD"/>
    <property type="match status" value="1"/>
</dbReference>
<evidence type="ECO:0000313" key="3">
    <source>
        <dbReference type="Proteomes" id="UP000600247"/>
    </source>
</evidence>
<dbReference type="Gene3D" id="3.40.50.1000">
    <property type="entry name" value="HAD superfamily/HAD-like"/>
    <property type="match status" value="1"/>
</dbReference>
<dbReference type="PANTHER" id="PTHR43344">
    <property type="entry name" value="PHOSPHOSERINE PHOSPHATASE"/>
    <property type="match status" value="1"/>
</dbReference>
<dbReference type="SUPFAM" id="SSF56784">
    <property type="entry name" value="HAD-like"/>
    <property type="match status" value="1"/>
</dbReference>
<protein>
    <submittedName>
        <fullName evidence="2">Uncharacterized protein</fullName>
    </submittedName>
</protein>
<comment type="similarity">
    <text evidence="1">Belongs to the HAD-like hydrolase superfamily. SerB family.</text>
</comment>
<reference evidence="2 3" key="1">
    <citation type="journal article" date="2014" name="Int. J. Syst. Evol. Microbiol.">
        <title>Complete genome sequence of Corynebacterium casei LMG S-19264T (=DSM 44701T), isolated from a smear-ripened cheese.</title>
        <authorList>
            <consortium name="US DOE Joint Genome Institute (JGI-PGF)"/>
            <person name="Walter F."/>
            <person name="Albersmeier A."/>
            <person name="Kalinowski J."/>
            <person name="Ruckert C."/>
        </authorList>
    </citation>
    <scope>NUCLEOTIDE SEQUENCE [LARGE SCALE GENOMIC DNA]</scope>
    <source>
        <strain evidence="2 3">CGMCC 1.15286</strain>
    </source>
</reference>
<dbReference type="InterPro" id="IPR036412">
    <property type="entry name" value="HAD-like_sf"/>
</dbReference>
<evidence type="ECO:0000313" key="2">
    <source>
        <dbReference type="EMBL" id="GGG64803.1"/>
    </source>
</evidence>
<sequence length="229" mass="25801">MHIALLDWDNTLHRGYTIYGLADYLMEKGIVTRELLHHFKELEQLYLTGGISYAEYTERTCESFAQGLTGCSALLYKEAVQSYRPFNEAALYEDVHALFHLLKKHNVHTYLVSGAPFDVLNTYAEEFDLRGIFAFQLEVSGDTLTGRVSSNYGLDKERILSHPLLQAPGAVHLLSMGDAVADIPLLDHSLIPIVVGKQRLALRPDSDAIHFTGEKWNLELLEERIRGIG</sequence>
<proteinExistence type="inferred from homology"/>